<keyword evidence="2" id="KW-1185">Reference proteome</keyword>
<gene>
    <name evidence="1" type="ORF">COMA2_40050</name>
</gene>
<accession>A0A0S4LPG2</accession>
<dbReference type="AlphaFoldDB" id="A0A0S4LPG2"/>
<protein>
    <submittedName>
        <fullName evidence="1">Uncharacterized protein</fullName>
    </submittedName>
</protein>
<proteinExistence type="predicted"/>
<dbReference type="Proteomes" id="UP000198736">
    <property type="component" value="Unassembled WGS sequence"/>
</dbReference>
<evidence type="ECO:0000313" key="1">
    <source>
        <dbReference type="EMBL" id="CUS37835.1"/>
    </source>
</evidence>
<reference evidence="2" key="1">
    <citation type="submission" date="2015-10" db="EMBL/GenBank/DDBJ databases">
        <authorList>
            <person name="Luecker S."/>
            <person name="Luecker S."/>
        </authorList>
    </citation>
    <scope>NUCLEOTIDE SEQUENCE [LARGE SCALE GENOMIC DNA]</scope>
</reference>
<dbReference type="EMBL" id="CZPZ01000031">
    <property type="protein sequence ID" value="CUS37835.1"/>
    <property type="molecule type" value="Genomic_DNA"/>
</dbReference>
<organism evidence="1 2">
    <name type="scientific">Candidatus Nitrospira nitrificans</name>
    <dbReference type="NCBI Taxonomy" id="1742973"/>
    <lineage>
        <taxon>Bacteria</taxon>
        <taxon>Pseudomonadati</taxon>
        <taxon>Nitrospirota</taxon>
        <taxon>Nitrospiria</taxon>
        <taxon>Nitrospirales</taxon>
        <taxon>Nitrospiraceae</taxon>
        <taxon>Nitrospira</taxon>
    </lineage>
</organism>
<sequence length="41" mass="4951">MNNGCYMLEMLLFVGLKWLLSLIQLLKIHQDVCNRFFQETF</sequence>
<name>A0A0S4LPG2_9BACT</name>
<evidence type="ECO:0000313" key="2">
    <source>
        <dbReference type="Proteomes" id="UP000198736"/>
    </source>
</evidence>